<comment type="caution">
    <text evidence="6">The sequence shown here is derived from an EMBL/GenBank/DDBJ whole genome shotgun (WGS) entry which is preliminary data.</text>
</comment>
<evidence type="ECO:0000313" key="7">
    <source>
        <dbReference type="Proteomes" id="UP001454489"/>
    </source>
</evidence>
<keyword evidence="7" id="KW-1185">Reference proteome</keyword>
<keyword evidence="4" id="KW-0804">Transcription</keyword>
<reference evidence="6 7" key="1">
    <citation type="submission" date="2024-03" db="EMBL/GenBank/DDBJ databases">
        <title>Human intestinal bacterial collection.</title>
        <authorList>
            <person name="Pauvert C."/>
            <person name="Hitch T.C.A."/>
            <person name="Clavel T."/>
        </authorList>
    </citation>
    <scope>NUCLEOTIDE SEQUENCE [LARGE SCALE GENOMIC DNA]</scope>
    <source>
        <strain evidence="6 7">CLA-AA-H185</strain>
    </source>
</reference>
<dbReference type="InterPro" id="IPR000551">
    <property type="entry name" value="MerR-type_HTH_dom"/>
</dbReference>
<organism evidence="6 7">
    <name type="scientific">Maccoyibacter intestinihominis</name>
    <dbReference type="NCBI Taxonomy" id="3133499"/>
    <lineage>
        <taxon>Bacteria</taxon>
        <taxon>Bacillati</taxon>
        <taxon>Bacillota</taxon>
        <taxon>Clostridia</taxon>
        <taxon>Lachnospirales</taxon>
        <taxon>Lachnospiraceae</taxon>
        <taxon>Maccoyibacter</taxon>
    </lineage>
</organism>
<evidence type="ECO:0000256" key="4">
    <source>
        <dbReference type="ARBA" id="ARBA00023163"/>
    </source>
</evidence>
<evidence type="ECO:0000256" key="2">
    <source>
        <dbReference type="ARBA" id="ARBA00023015"/>
    </source>
</evidence>
<dbReference type="RefSeq" id="WP_353529861.1">
    <property type="nucleotide sequence ID" value="NZ_JBBMEX010000002.1"/>
</dbReference>
<evidence type="ECO:0000256" key="1">
    <source>
        <dbReference type="ARBA" id="ARBA00022491"/>
    </source>
</evidence>
<keyword evidence="2" id="KW-0805">Transcription regulation</keyword>
<dbReference type="Gene3D" id="3.20.80.10">
    <property type="entry name" value="Regulatory factor, effector binding domain"/>
    <property type="match status" value="1"/>
</dbReference>
<dbReference type="Pfam" id="PF13411">
    <property type="entry name" value="MerR_1"/>
    <property type="match status" value="1"/>
</dbReference>
<dbReference type="Gene3D" id="1.10.1660.10">
    <property type="match status" value="1"/>
</dbReference>
<dbReference type="InterPro" id="IPR047057">
    <property type="entry name" value="MerR_fam"/>
</dbReference>
<evidence type="ECO:0000256" key="3">
    <source>
        <dbReference type="ARBA" id="ARBA00023125"/>
    </source>
</evidence>
<dbReference type="PANTHER" id="PTHR30204:SF69">
    <property type="entry name" value="MERR-FAMILY TRANSCRIPTIONAL REGULATOR"/>
    <property type="match status" value="1"/>
</dbReference>
<dbReference type="SUPFAM" id="SSF46955">
    <property type="entry name" value="Putative DNA-binding domain"/>
    <property type="match status" value="1"/>
</dbReference>
<evidence type="ECO:0000259" key="5">
    <source>
        <dbReference type="PROSITE" id="PS50937"/>
    </source>
</evidence>
<name>A0ABV1HAR0_9FIRM</name>
<dbReference type="CDD" id="cd00592">
    <property type="entry name" value="HTH_MerR-like"/>
    <property type="match status" value="1"/>
</dbReference>
<dbReference type="PROSITE" id="PS50937">
    <property type="entry name" value="HTH_MERR_2"/>
    <property type="match status" value="1"/>
</dbReference>
<keyword evidence="1" id="KW-0678">Repressor</keyword>
<proteinExistence type="predicted"/>
<gene>
    <name evidence="6" type="ORF">WMO43_02730</name>
</gene>
<dbReference type="EMBL" id="JBBMEX010000002">
    <property type="protein sequence ID" value="MEQ2556797.1"/>
    <property type="molecule type" value="Genomic_DNA"/>
</dbReference>
<dbReference type="SUPFAM" id="SSF55136">
    <property type="entry name" value="Probable bacterial effector-binding domain"/>
    <property type="match status" value="1"/>
</dbReference>
<dbReference type="InterPro" id="IPR011256">
    <property type="entry name" value="Reg_factor_effector_dom_sf"/>
</dbReference>
<dbReference type="SMART" id="SM00422">
    <property type="entry name" value="HTH_MERR"/>
    <property type="match status" value="1"/>
</dbReference>
<dbReference type="InterPro" id="IPR029442">
    <property type="entry name" value="GyrI-like"/>
</dbReference>
<keyword evidence="3" id="KW-0238">DNA-binding</keyword>
<dbReference type="PANTHER" id="PTHR30204">
    <property type="entry name" value="REDOX-CYCLING DRUG-SENSING TRANSCRIPTIONAL ACTIVATOR SOXR"/>
    <property type="match status" value="1"/>
</dbReference>
<accession>A0ABV1HAR0</accession>
<protein>
    <submittedName>
        <fullName evidence="6">MerR family transcriptional regulator</fullName>
    </submittedName>
</protein>
<sequence>MSQKEDRLMSIGEIAKSLGITRRIILNYEEKNLLQADVKDGATGNRYYLADSLTKIRTIRVLQNLGLSLDDIQAYYDGTTDMEPMIERLEKLRDELNLNIEKLKQRVKSDNDFELHTVTIPEQTIYRRTMRADTVEQRKEHLRDIIPDAMRKYGSDTSKRMYFIEYPLDDPNLISYCIAVPPQSEGEYIHRLPEEKALCIFYHGSYESIPDIRDRLIAYAKEHGFSLKGTCRHIYLEGPPAHTDPSKFITQVALLIE</sequence>
<evidence type="ECO:0000313" key="6">
    <source>
        <dbReference type="EMBL" id="MEQ2556797.1"/>
    </source>
</evidence>
<dbReference type="InterPro" id="IPR009061">
    <property type="entry name" value="DNA-bd_dom_put_sf"/>
</dbReference>
<dbReference type="Pfam" id="PF06445">
    <property type="entry name" value="GyrI-like"/>
    <property type="match status" value="1"/>
</dbReference>
<feature type="domain" description="HTH merR-type" evidence="5">
    <location>
        <begin position="8"/>
        <end position="78"/>
    </location>
</feature>
<dbReference type="Proteomes" id="UP001454489">
    <property type="component" value="Unassembled WGS sequence"/>
</dbReference>